<dbReference type="InterPro" id="IPR040819">
    <property type="entry name" value="Rol_Rep_N"/>
</dbReference>
<feature type="domain" description="Replication initiation protein-like C-terminal" evidence="1">
    <location>
        <begin position="129"/>
        <end position="334"/>
    </location>
</feature>
<protein>
    <submittedName>
        <fullName evidence="3">Replication initiation factor domain-containing protein</fullName>
    </submittedName>
</protein>
<reference evidence="3" key="1">
    <citation type="submission" date="2023-08" db="EMBL/GenBank/DDBJ databases">
        <title>Genomic characterization of piscicolin 126 produced by Carnobacterium maltaromaticum CM22 strain isolated from salmon (Salmo salar).</title>
        <authorList>
            <person name="Gonzalez-Gragera E."/>
            <person name="Garcia-Lopez J.D."/>
            <person name="Teso-Perez C."/>
            <person name="Gimenez-Hernandez I."/>
            <person name="Peralta-Sanchez J.M."/>
            <person name="Valdivia E."/>
            <person name="Montalban-Lopez M."/>
            <person name="Martin-Platero A.M."/>
            <person name="Banos A."/>
            <person name="Martinez-Bueno M."/>
        </authorList>
    </citation>
    <scope>NUCLEOTIDE SEQUENCE</scope>
    <source>
        <strain evidence="3">CM22</strain>
    </source>
</reference>
<comment type="caution">
    <text evidence="3">The sequence shown here is derived from an EMBL/GenBank/DDBJ whole genome shotgun (WGS) entry which is preliminary data.</text>
</comment>
<evidence type="ECO:0000313" key="4">
    <source>
        <dbReference type="Proteomes" id="UP001290462"/>
    </source>
</evidence>
<proteinExistence type="predicted"/>
<dbReference type="Pfam" id="PF18106">
    <property type="entry name" value="Rol_Rep_N"/>
    <property type="match status" value="1"/>
</dbReference>
<dbReference type="InterPro" id="IPR003491">
    <property type="entry name" value="REP-like_C"/>
</dbReference>
<dbReference type="Proteomes" id="UP001290462">
    <property type="component" value="Unassembled WGS sequence"/>
</dbReference>
<dbReference type="Pfam" id="PF02486">
    <property type="entry name" value="Rep_trans"/>
    <property type="match status" value="1"/>
</dbReference>
<keyword evidence="3" id="KW-0648">Protein biosynthesis</keyword>
<dbReference type="GO" id="GO:0003743">
    <property type="term" value="F:translation initiation factor activity"/>
    <property type="evidence" value="ECO:0007669"/>
    <property type="project" value="UniProtKB-KW"/>
</dbReference>
<accession>A0AAW9K5E1</accession>
<sequence length="364" mass="42892">MSEATTPPTKRGVIRENEKNEPLLTALIDWCQLTVKEISPDSIADDILCIPYNLMRNDLRGGVNGYKSLMCFDDIRVLESPDAKNEEGDYVKHYQILMSGSGCRNFEKFLEARSETWFEFFERCVSHEVNFTRIDLAIDDKKTYFTIPKLIKLAEKGLVVSRLKQFVKYGSFRIKGGEKKGQTINFGSRSSEFFMTLYEKNYEQAEKFGLSEDEMEEKWNRYELKFRQKRANSLVEELIKRREVFSIAMEVLNESIRFVKKPIDTKIKDVKKYPLWKPWAWFMADVKKLNLCMQPESKNYFDKLHWIKKYVAPTLKILREVDNRRGTAELESIIENAELNKHHMQLLEDCLQQIDMYEQSGIML</sequence>
<evidence type="ECO:0000259" key="1">
    <source>
        <dbReference type="Pfam" id="PF02486"/>
    </source>
</evidence>
<dbReference type="AlphaFoldDB" id="A0AAW9K5E1"/>
<evidence type="ECO:0000259" key="2">
    <source>
        <dbReference type="Pfam" id="PF18106"/>
    </source>
</evidence>
<feature type="domain" description="Rolling Circle replication initiation protein N-terminal" evidence="2">
    <location>
        <begin position="26"/>
        <end position="123"/>
    </location>
</feature>
<dbReference type="RefSeq" id="WP_322809427.1">
    <property type="nucleotide sequence ID" value="NZ_JAVBVO010000004.1"/>
</dbReference>
<dbReference type="EMBL" id="JAVBVO010000004">
    <property type="protein sequence ID" value="MDZ5759790.1"/>
    <property type="molecule type" value="Genomic_DNA"/>
</dbReference>
<organism evidence="3 4">
    <name type="scientific">Carnobacterium maltaromaticum</name>
    <name type="common">Carnobacterium piscicola</name>
    <dbReference type="NCBI Taxonomy" id="2751"/>
    <lineage>
        <taxon>Bacteria</taxon>
        <taxon>Bacillati</taxon>
        <taxon>Bacillota</taxon>
        <taxon>Bacilli</taxon>
        <taxon>Lactobacillales</taxon>
        <taxon>Carnobacteriaceae</taxon>
        <taxon>Carnobacterium</taxon>
    </lineage>
</organism>
<keyword evidence="3" id="KW-0396">Initiation factor</keyword>
<name>A0AAW9K5E1_CARML</name>
<evidence type="ECO:0000313" key="3">
    <source>
        <dbReference type="EMBL" id="MDZ5759790.1"/>
    </source>
</evidence>
<gene>
    <name evidence="3" type="ORF">RAK27_14100</name>
</gene>